<dbReference type="PROSITE" id="PS52016">
    <property type="entry name" value="TONB_DEPENDENT_REC_3"/>
    <property type="match status" value="1"/>
</dbReference>
<evidence type="ECO:0000256" key="10">
    <source>
        <dbReference type="PROSITE-ProRule" id="PRU01360"/>
    </source>
</evidence>
<reference evidence="16" key="1">
    <citation type="submission" date="2016-10" db="EMBL/GenBank/DDBJ databases">
        <authorList>
            <person name="Varghese N."/>
            <person name="Submissions S."/>
        </authorList>
    </citation>
    <scope>NUCLEOTIDE SEQUENCE [LARGE SCALE GENOMIC DNA]</scope>
    <source>
        <strain evidence="16">DSM 3695</strain>
    </source>
</reference>
<evidence type="ECO:0000256" key="11">
    <source>
        <dbReference type="RuleBase" id="RU003357"/>
    </source>
</evidence>
<feature type="signal peptide" evidence="12">
    <location>
        <begin position="1"/>
        <end position="21"/>
    </location>
</feature>
<keyword evidence="8" id="KW-0675">Receptor</keyword>
<organism evidence="15 16">
    <name type="scientific">Chitinophaga arvensicola</name>
    <dbReference type="NCBI Taxonomy" id="29529"/>
    <lineage>
        <taxon>Bacteria</taxon>
        <taxon>Pseudomonadati</taxon>
        <taxon>Bacteroidota</taxon>
        <taxon>Chitinophagia</taxon>
        <taxon>Chitinophagales</taxon>
        <taxon>Chitinophagaceae</taxon>
        <taxon>Chitinophaga</taxon>
    </lineage>
</organism>
<evidence type="ECO:0000256" key="1">
    <source>
        <dbReference type="ARBA" id="ARBA00004571"/>
    </source>
</evidence>
<accession>A0A1I0NMX4</accession>
<evidence type="ECO:0000256" key="8">
    <source>
        <dbReference type="ARBA" id="ARBA00023170"/>
    </source>
</evidence>
<dbReference type="Gene3D" id="2.40.170.20">
    <property type="entry name" value="TonB-dependent receptor, beta-barrel domain"/>
    <property type="match status" value="1"/>
</dbReference>
<keyword evidence="9 10" id="KW-0998">Cell outer membrane</keyword>
<evidence type="ECO:0000313" key="16">
    <source>
        <dbReference type="Proteomes" id="UP000199310"/>
    </source>
</evidence>
<protein>
    <submittedName>
        <fullName evidence="15">Vitamin B12 transporter</fullName>
    </submittedName>
</protein>
<evidence type="ECO:0000256" key="6">
    <source>
        <dbReference type="ARBA" id="ARBA00023077"/>
    </source>
</evidence>
<dbReference type="PANTHER" id="PTHR30069">
    <property type="entry name" value="TONB-DEPENDENT OUTER MEMBRANE RECEPTOR"/>
    <property type="match status" value="1"/>
</dbReference>
<keyword evidence="5 12" id="KW-0732">Signal</keyword>
<comment type="similarity">
    <text evidence="10 11">Belongs to the TonB-dependent receptor family.</text>
</comment>
<sequence length="652" mass="73166">MQPKLYTTLLLSAALYSTAIAQDTSHISQLNEITVTATKGPQKASETGKVVTILSHEYLQQNSGKSIASILNQQTGLVINGAENNRGTVPNVYMRGASSGNTLILIDGLPVNDASQINNTFNLNFITPDLVERIEILRGSQSTLYGSNAVAGVINIITRKNSDKKFGIGANASYGSYRDFQGNVNIHGNIQRFSYLVNYQREKARGFSDAYDSSRNQTKDFDRDGFRQNTIFAKLGLTAGKRWNFGYLFNWSNIHQDLDEGGYVDDRDYTGKSKYLLNAFSSEYKFKKGSWHVLYSYQRNKRDIVNDSGYLGVGGNYYARYDSSLFSSNTHQVESYVNWEASNNIRLIGGAAFTTSNTDQKDYLQGLSGPDIYTTFLSPDSAHTNQTSVYASLLLHNLGGFNMELGGRLNYHSLYGNNQTFSFNPSYLINPNHKVFVNISSAYMVPSLSQLYPAGYGNRDLKPESTISYEAGYQATLAHERVDVRVTGFARNTHDLIIFYSDPVTYLGQFRNANKQQAYGVEVEGSWRLTNTLRLTANYTYTDGQLTVPQNGKDSSYYNLYRVPKHAVNATLGYQATPALFVSVTGKYVGQRFEQAKPMGDYYTLDLYGEYKFGNLLKIFAGFRNITDYQYFDILGYNSRRFNFNTGVIFNL</sequence>
<dbReference type="PANTHER" id="PTHR30069:SF29">
    <property type="entry name" value="HEMOGLOBIN AND HEMOGLOBIN-HAPTOGLOBIN-BINDING PROTEIN 1-RELATED"/>
    <property type="match status" value="1"/>
</dbReference>
<dbReference type="OrthoDB" id="9764669at2"/>
<dbReference type="GO" id="GO:0009279">
    <property type="term" value="C:cell outer membrane"/>
    <property type="evidence" value="ECO:0007669"/>
    <property type="project" value="UniProtKB-SubCell"/>
</dbReference>
<comment type="subcellular location">
    <subcellularLocation>
        <location evidence="1 10">Cell outer membrane</location>
        <topology evidence="1 10">Multi-pass membrane protein</topology>
    </subcellularLocation>
</comment>
<dbReference type="EMBL" id="FOJG01000001">
    <property type="protein sequence ID" value="SEW02677.1"/>
    <property type="molecule type" value="Genomic_DNA"/>
</dbReference>
<evidence type="ECO:0000259" key="13">
    <source>
        <dbReference type="Pfam" id="PF00593"/>
    </source>
</evidence>
<dbReference type="GO" id="GO:0015344">
    <property type="term" value="F:siderophore uptake transmembrane transporter activity"/>
    <property type="evidence" value="ECO:0007669"/>
    <property type="project" value="TreeGrafter"/>
</dbReference>
<evidence type="ECO:0000256" key="3">
    <source>
        <dbReference type="ARBA" id="ARBA00022452"/>
    </source>
</evidence>
<dbReference type="STRING" id="29529.SAMN04488122_0268"/>
<dbReference type="RefSeq" id="WP_089889524.1">
    <property type="nucleotide sequence ID" value="NZ_FOJG01000001.1"/>
</dbReference>
<dbReference type="Proteomes" id="UP000199310">
    <property type="component" value="Unassembled WGS sequence"/>
</dbReference>
<dbReference type="GO" id="GO:0044718">
    <property type="term" value="P:siderophore transmembrane transport"/>
    <property type="evidence" value="ECO:0007669"/>
    <property type="project" value="TreeGrafter"/>
</dbReference>
<keyword evidence="4 10" id="KW-0812">Transmembrane</keyword>
<evidence type="ECO:0000256" key="4">
    <source>
        <dbReference type="ARBA" id="ARBA00022692"/>
    </source>
</evidence>
<keyword evidence="7 10" id="KW-0472">Membrane</keyword>
<dbReference type="AlphaFoldDB" id="A0A1I0NMX4"/>
<evidence type="ECO:0000256" key="9">
    <source>
        <dbReference type="ARBA" id="ARBA00023237"/>
    </source>
</evidence>
<name>A0A1I0NMX4_9BACT</name>
<dbReference type="InterPro" id="IPR037066">
    <property type="entry name" value="Plug_dom_sf"/>
</dbReference>
<proteinExistence type="inferred from homology"/>
<keyword evidence="3 10" id="KW-1134">Transmembrane beta strand</keyword>
<dbReference type="InterPro" id="IPR012910">
    <property type="entry name" value="Plug_dom"/>
</dbReference>
<dbReference type="SUPFAM" id="SSF56935">
    <property type="entry name" value="Porins"/>
    <property type="match status" value="1"/>
</dbReference>
<keyword evidence="6 11" id="KW-0798">TonB box</keyword>
<evidence type="ECO:0000256" key="2">
    <source>
        <dbReference type="ARBA" id="ARBA00022448"/>
    </source>
</evidence>
<feature type="domain" description="TonB-dependent receptor-like beta-barrel" evidence="13">
    <location>
        <begin position="241"/>
        <end position="626"/>
    </location>
</feature>
<evidence type="ECO:0000313" key="15">
    <source>
        <dbReference type="EMBL" id="SEW02677.1"/>
    </source>
</evidence>
<keyword evidence="2 10" id="KW-0813">Transport</keyword>
<dbReference type="InterPro" id="IPR000531">
    <property type="entry name" value="Beta-barrel_TonB"/>
</dbReference>
<dbReference type="Pfam" id="PF07715">
    <property type="entry name" value="Plug"/>
    <property type="match status" value="1"/>
</dbReference>
<feature type="domain" description="TonB-dependent receptor plug" evidence="14">
    <location>
        <begin position="45"/>
        <end position="153"/>
    </location>
</feature>
<feature type="chain" id="PRO_5011526171" evidence="12">
    <location>
        <begin position="22"/>
        <end position="652"/>
    </location>
</feature>
<evidence type="ECO:0000256" key="5">
    <source>
        <dbReference type="ARBA" id="ARBA00022729"/>
    </source>
</evidence>
<keyword evidence="16" id="KW-1185">Reference proteome</keyword>
<evidence type="ECO:0000259" key="14">
    <source>
        <dbReference type="Pfam" id="PF07715"/>
    </source>
</evidence>
<dbReference type="CDD" id="cd01347">
    <property type="entry name" value="ligand_gated_channel"/>
    <property type="match status" value="1"/>
</dbReference>
<dbReference type="InterPro" id="IPR036942">
    <property type="entry name" value="Beta-barrel_TonB_sf"/>
</dbReference>
<dbReference type="Gene3D" id="2.170.130.10">
    <property type="entry name" value="TonB-dependent receptor, plug domain"/>
    <property type="match status" value="1"/>
</dbReference>
<dbReference type="InterPro" id="IPR039426">
    <property type="entry name" value="TonB-dep_rcpt-like"/>
</dbReference>
<evidence type="ECO:0000256" key="7">
    <source>
        <dbReference type="ARBA" id="ARBA00023136"/>
    </source>
</evidence>
<gene>
    <name evidence="15" type="ORF">SAMN04488122_0268</name>
</gene>
<evidence type="ECO:0000256" key="12">
    <source>
        <dbReference type="SAM" id="SignalP"/>
    </source>
</evidence>
<dbReference type="Pfam" id="PF00593">
    <property type="entry name" value="TonB_dep_Rec_b-barrel"/>
    <property type="match status" value="1"/>
</dbReference>